<keyword evidence="1" id="KW-0175">Coiled coil</keyword>
<organism evidence="2">
    <name type="scientific">Chlamydomonas leiostraca</name>
    <dbReference type="NCBI Taxonomy" id="1034604"/>
    <lineage>
        <taxon>Eukaryota</taxon>
        <taxon>Viridiplantae</taxon>
        <taxon>Chlorophyta</taxon>
        <taxon>core chlorophytes</taxon>
        <taxon>Chlorophyceae</taxon>
        <taxon>CS clade</taxon>
        <taxon>Chlamydomonadales</taxon>
        <taxon>Chlamydomonadaceae</taxon>
        <taxon>Chlamydomonas</taxon>
    </lineage>
</organism>
<dbReference type="EMBL" id="HBFB01012045">
    <property type="protein sequence ID" value="CAD8675302.1"/>
    <property type="molecule type" value="Transcribed_RNA"/>
</dbReference>
<gene>
    <name evidence="2" type="ORF">CLEI1391_LOCUS6829</name>
</gene>
<evidence type="ECO:0000313" key="2">
    <source>
        <dbReference type="EMBL" id="CAD8675302.1"/>
    </source>
</evidence>
<feature type="coiled-coil region" evidence="1">
    <location>
        <begin position="29"/>
        <end position="56"/>
    </location>
</feature>
<evidence type="ECO:0000256" key="1">
    <source>
        <dbReference type="SAM" id="Coils"/>
    </source>
</evidence>
<dbReference type="AlphaFoldDB" id="A0A7S0RER9"/>
<protein>
    <submittedName>
        <fullName evidence="2">Uncharacterized protein</fullName>
    </submittedName>
</protein>
<sequence>MEAEFDEVKQDIKEVKDEIKKLAVGDSERVALQARLAALEGRRTALEGRLTALQEKEVLLLKQAQAATATQPPATQPGATSGQAGRAATSVCEIADSDMPGGAGSAGGVGLGGAADVAKFHEMYDMLKRLCLRENKTVSISKAPVPVVKSVYEALGFHTIEDVQAWGDNKGAYTFTTFSWNGRSEEQAAPDLCDHMRQELDKLGRAWKGFRLMDIRGRRSLLNYHAGNNSLRGTADAAVIPTGVNNEAAGSQLRAVIDWKTTQALEDHGAVVRQAVLELCGALVHSHHPVMVVVTNCVDKMLLATAEERAICICHNLSDGGQLTGISEGMRMFAHYLSGCKTEADFHGGSRSNLLSHLPGASRWQLQMSALRRVQRIVSHGAGNPIAEQLEVVSSLPLGERMTAAMDLLTSWVRD</sequence>
<accession>A0A7S0RER9</accession>
<reference evidence="2" key="1">
    <citation type="submission" date="2021-01" db="EMBL/GenBank/DDBJ databases">
        <authorList>
            <person name="Corre E."/>
            <person name="Pelletier E."/>
            <person name="Niang G."/>
            <person name="Scheremetjew M."/>
            <person name="Finn R."/>
            <person name="Kale V."/>
            <person name="Holt S."/>
            <person name="Cochrane G."/>
            <person name="Meng A."/>
            <person name="Brown T."/>
            <person name="Cohen L."/>
        </authorList>
    </citation>
    <scope>NUCLEOTIDE SEQUENCE</scope>
    <source>
        <strain evidence="2">SAG 11-49</strain>
    </source>
</reference>
<proteinExistence type="predicted"/>
<name>A0A7S0RER9_9CHLO</name>